<feature type="region of interest" description="Disordered" evidence="1">
    <location>
        <begin position="1"/>
        <end position="71"/>
    </location>
</feature>
<feature type="compositionally biased region" description="Basic and acidic residues" evidence="1">
    <location>
        <begin position="9"/>
        <end position="39"/>
    </location>
</feature>
<gene>
    <name evidence="2" type="ORF">PG986_004592</name>
</gene>
<feature type="compositionally biased region" description="Polar residues" evidence="1">
    <location>
        <begin position="46"/>
        <end position="59"/>
    </location>
</feature>
<dbReference type="RefSeq" id="XP_066703441.1">
    <property type="nucleotide sequence ID" value="XM_066840814.1"/>
</dbReference>
<dbReference type="GeneID" id="92073876"/>
<evidence type="ECO:0000313" key="3">
    <source>
        <dbReference type="Proteomes" id="UP001391051"/>
    </source>
</evidence>
<dbReference type="Proteomes" id="UP001391051">
    <property type="component" value="Unassembled WGS sequence"/>
</dbReference>
<dbReference type="EMBL" id="JAQQWE010000003">
    <property type="protein sequence ID" value="KAK7959738.1"/>
    <property type="molecule type" value="Genomic_DNA"/>
</dbReference>
<evidence type="ECO:0000256" key="1">
    <source>
        <dbReference type="SAM" id="MobiDB-lite"/>
    </source>
</evidence>
<keyword evidence="3" id="KW-1185">Reference proteome</keyword>
<proteinExistence type="predicted"/>
<protein>
    <submittedName>
        <fullName evidence="2">Uncharacterized protein</fullName>
    </submittedName>
</protein>
<organism evidence="2 3">
    <name type="scientific">Apiospora aurea</name>
    <dbReference type="NCBI Taxonomy" id="335848"/>
    <lineage>
        <taxon>Eukaryota</taxon>
        <taxon>Fungi</taxon>
        <taxon>Dikarya</taxon>
        <taxon>Ascomycota</taxon>
        <taxon>Pezizomycotina</taxon>
        <taxon>Sordariomycetes</taxon>
        <taxon>Xylariomycetidae</taxon>
        <taxon>Amphisphaeriales</taxon>
        <taxon>Apiosporaceae</taxon>
        <taxon>Apiospora</taxon>
    </lineage>
</organism>
<comment type="caution">
    <text evidence="2">The sequence shown here is derived from an EMBL/GenBank/DDBJ whole genome shotgun (WGS) entry which is preliminary data.</text>
</comment>
<reference evidence="2 3" key="1">
    <citation type="submission" date="2023-01" db="EMBL/GenBank/DDBJ databases">
        <title>Analysis of 21 Apiospora genomes using comparative genomics revels a genus with tremendous synthesis potential of carbohydrate active enzymes and secondary metabolites.</title>
        <authorList>
            <person name="Sorensen T."/>
        </authorList>
    </citation>
    <scope>NUCLEOTIDE SEQUENCE [LARGE SCALE GENOMIC DNA]</scope>
    <source>
        <strain evidence="2 3">CBS 24483</strain>
    </source>
</reference>
<name>A0ABR1QNA2_9PEZI</name>
<evidence type="ECO:0000313" key="2">
    <source>
        <dbReference type="EMBL" id="KAK7959738.1"/>
    </source>
</evidence>
<accession>A0ABR1QNA2</accession>
<sequence>MSDNNGSDGQKEEQKKEEQKIEEQKEAQKEENQRNHDDTIPIDLWGTTNGPTFLRTANSPLPEHLHDSTQP</sequence>